<evidence type="ECO:0000256" key="1">
    <source>
        <dbReference type="SAM" id="MobiDB-lite"/>
    </source>
</evidence>
<name>A0A3L8RTV7_CHLGU</name>
<proteinExistence type="predicted"/>
<feature type="non-terminal residue" evidence="2">
    <location>
        <position position="298"/>
    </location>
</feature>
<gene>
    <name evidence="2" type="ORF">DV515_00016435</name>
</gene>
<evidence type="ECO:0000313" key="3">
    <source>
        <dbReference type="Proteomes" id="UP000276834"/>
    </source>
</evidence>
<dbReference type="EMBL" id="QUSF01000311">
    <property type="protein sequence ID" value="RLV83473.1"/>
    <property type="molecule type" value="Genomic_DNA"/>
</dbReference>
<evidence type="ECO:0000313" key="2">
    <source>
        <dbReference type="EMBL" id="RLV83473.1"/>
    </source>
</evidence>
<protein>
    <submittedName>
        <fullName evidence="2">Uncharacterized protein</fullName>
    </submittedName>
</protein>
<dbReference type="OrthoDB" id="10674990at2759"/>
<dbReference type="AlphaFoldDB" id="A0A3L8RTV7"/>
<organism evidence="2 3">
    <name type="scientific">Chloebia gouldiae</name>
    <name type="common">Gouldian finch</name>
    <name type="synonym">Erythrura gouldiae</name>
    <dbReference type="NCBI Taxonomy" id="44316"/>
    <lineage>
        <taxon>Eukaryota</taxon>
        <taxon>Metazoa</taxon>
        <taxon>Chordata</taxon>
        <taxon>Craniata</taxon>
        <taxon>Vertebrata</taxon>
        <taxon>Euteleostomi</taxon>
        <taxon>Archelosauria</taxon>
        <taxon>Archosauria</taxon>
        <taxon>Dinosauria</taxon>
        <taxon>Saurischia</taxon>
        <taxon>Theropoda</taxon>
        <taxon>Coelurosauria</taxon>
        <taxon>Aves</taxon>
        <taxon>Neognathae</taxon>
        <taxon>Neoaves</taxon>
        <taxon>Telluraves</taxon>
        <taxon>Australaves</taxon>
        <taxon>Passeriformes</taxon>
        <taxon>Passeroidea</taxon>
        <taxon>Passeridae</taxon>
        <taxon>Chloebia</taxon>
    </lineage>
</organism>
<accession>A0A3L8RTV7</accession>
<sequence length="298" mass="32080">MIPGRRENADLGFGILLPTKISISKLWSRNPFPSPGAPSDVGQPRLRFLFQLRPLGIPGGKDSPASPAAGTGDNVLPGGATSWPPLAIPIRLSFHPWAPPGATMSFLGSATSRVTSWDTSRSHHVLSKCCHIQCHLLGHLQVPPVLPWQCHTWCWLLGHLQVPPRSFSSSATSRVTSWDTSRCHHVQVLPHPGSHPWSPAGATMSFPSAATSRVTSWDTSRVTSWDTSECHHVLPWQCHILGHLQVPPRPFSSIVTPVLSHPGLALGTPPGATTSLPKDLGGSRSSPRSRQDPLGLRG</sequence>
<feature type="region of interest" description="Disordered" evidence="1">
    <location>
        <begin position="265"/>
        <end position="298"/>
    </location>
</feature>
<reference evidence="2 3" key="1">
    <citation type="journal article" date="2018" name="Proc. R. Soc. B">
        <title>A non-coding region near Follistatin controls head colour polymorphism in the Gouldian finch.</title>
        <authorList>
            <person name="Toomey M.B."/>
            <person name="Marques C.I."/>
            <person name="Andrade P."/>
            <person name="Araujo P.M."/>
            <person name="Sabatino S."/>
            <person name="Gazda M.A."/>
            <person name="Afonso S."/>
            <person name="Lopes R.J."/>
            <person name="Corbo J.C."/>
            <person name="Carneiro M."/>
        </authorList>
    </citation>
    <scope>NUCLEOTIDE SEQUENCE [LARGE SCALE GENOMIC DNA]</scope>
    <source>
        <strain evidence="2">Red01</strain>
        <tissue evidence="2">Muscle</tissue>
    </source>
</reference>
<keyword evidence="3" id="KW-1185">Reference proteome</keyword>
<dbReference type="Proteomes" id="UP000276834">
    <property type="component" value="Unassembled WGS sequence"/>
</dbReference>
<comment type="caution">
    <text evidence="2">The sequence shown here is derived from an EMBL/GenBank/DDBJ whole genome shotgun (WGS) entry which is preliminary data.</text>
</comment>